<dbReference type="KEGG" id="sdl:Sdel_0926"/>
<reference evidence="2" key="1">
    <citation type="submission" date="2009-11" db="EMBL/GenBank/DDBJ databases">
        <title>The complete genome of Sulfurospirillum deleyianum DSM 6946.</title>
        <authorList>
            <consortium name="US DOE Joint Genome Institute (JGI-PGF)"/>
            <person name="Lucas S."/>
            <person name="Copeland A."/>
            <person name="Lapidus A."/>
            <person name="Glavina del Rio T."/>
            <person name="Dalin E."/>
            <person name="Tice H."/>
            <person name="Bruce D."/>
            <person name="Goodwin L."/>
            <person name="Pitluck S."/>
            <person name="Kyrpides N."/>
            <person name="Mavromatis K."/>
            <person name="Ivanova N."/>
            <person name="Ovchinnikova G."/>
            <person name="Munk A.C."/>
            <person name="Lu M."/>
            <person name="Brettin T."/>
            <person name="Detter J.C."/>
            <person name="Han C."/>
            <person name="Tapia R."/>
            <person name="Larimer F."/>
            <person name="Land M."/>
            <person name="Hauser L."/>
            <person name="Markowitz V."/>
            <person name="Cheng J.F."/>
            <person name="Hugenholtz P."/>
            <person name="Woyke T."/>
            <person name="Wu D."/>
            <person name="Aumann P."/>
            <person name="Schneider S."/>
            <person name="Lang E."/>
            <person name="Spring S."/>
            <person name="Klenk H.P."/>
            <person name="Eisen J.A."/>
        </authorList>
    </citation>
    <scope>NUCLEOTIDE SEQUENCE [LARGE SCALE GENOMIC DNA]</scope>
    <source>
        <strain evidence="2">ATCC 51133 / DSM 6946 / 5175</strain>
    </source>
</reference>
<dbReference type="STRING" id="525898.Sdel_0926"/>
<dbReference type="RefSeq" id="WP_012856720.1">
    <property type="nucleotide sequence ID" value="NC_013512.1"/>
</dbReference>
<dbReference type="AlphaFoldDB" id="D1B1I6"/>
<keyword evidence="2" id="KW-1185">Reference proteome</keyword>
<dbReference type="Proteomes" id="UP000002222">
    <property type="component" value="Chromosome"/>
</dbReference>
<proteinExistence type="predicted"/>
<organism evidence="1 2">
    <name type="scientific">Sulfurospirillum deleyianum (strain ATCC 51133 / DSM 6946 / 5175)</name>
    <dbReference type="NCBI Taxonomy" id="525898"/>
    <lineage>
        <taxon>Bacteria</taxon>
        <taxon>Pseudomonadati</taxon>
        <taxon>Campylobacterota</taxon>
        <taxon>Epsilonproteobacteria</taxon>
        <taxon>Campylobacterales</taxon>
        <taxon>Sulfurospirillaceae</taxon>
        <taxon>Sulfurospirillum</taxon>
    </lineage>
</organism>
<evidence type="ECO:0000313" key="1">
    <source>
        <dbReference type="EMBL" id="ACZ11956.1"/>
    </source>
</evidence>
<dbReference type="EMBL" id="CP001816">
    <property type="protein sequence ID" value="ACZ11956.1"/>
    <property type="molecule type" value="Genomic_DNA"/>
</dbReference>
<accession>D1B1I6</accession>
<dbReference type="eggNOG" id="ENOG5032NEC">
    <property type="taxonomic scope" value="Bacteria"/>
</dbReference>
<name>D1B1I6_SULD5</name>
<dbReference type="HOGENOM" id="CLU_2653125_0_0_7"/>
<dbReference type="OrthoDB" id="5344945at2"/>
<gene>
    <name evidence="1" type="ordered locus">Sdel_0926</name>
</gene>
<evidence type="ECO:0000313" key="2">
    <source>
        <dbReference type="Proteomes" id="UP000002222"/>
    </source>
</evidence>
<protein>
    <submittedName>
        <fullName evidence="1">Uncharacterized protein</fullName>
    </submittedName>
</protein>
<sequence length="76" mass="8909">MNVKEVGNYLGYSADHIYKLRDEEFVEGIHFHKKGKLLFDRIEIDKWVIGDSQNKYLHSKERVDAILKSVLDKSNS</sequence>
<reference evidence="1 2" key="2">
    <citation type="journal article" date="2010" name="Stand. Genomic Sci.">
        <title>Complete genome sequence of Sulfurospirillum deleyianum type strain (5175).</title>
        <authorList>
            <person name="Sikorski J."/>
            <person name="Lapidus A."/>
            <person name="Copeland A."/>
            <person name="Glavina Del Rio T."/>
            <person name="Nolan M."/>
            <person name="Lucas S."/>
            <person name="Chen F."/>
            <person name="Tice H."/>
            <person name="Cheng J.F."/>
            <person name="Saunders E."/>
            <person name="Bruce D."/>
            <person name="Goodwin L."/>
            <person name="Pitluck S."/>
            <person name="Ovchinnikova G."/>
            <person name="Pati A."/>
            <person name="Ivanova N."/>
            <person name="Mavromatis K."/>
            <person name="Chen A."/>
            <person name="Palaniappan K."/>
            <person name="Chain P."/>
            <person name="Land M."/>
            <person name="Hauser L."/>
            <person name="Chang Y.J."/>
            <person name="Jeffries C.D."/>
            <person name="Brettin T."/>
            <person name="Detter J.C."/>
            <person name="Han C."/>
            <person name="Rohde M."/>
            <person name="Lang E."/>
            <person name="Spring S."/>
            <person name="Goker M."/>
            <person name="Bristow J."/>
            <person name="Eisen J.A."/>
            <person name="Markowitz V."/>
            <person name="Hugenholtz P."/>
            <person name="Kyrpides N.C."/>
            <person name="Klenk H.P."/>
        </authorList>
    </citation>
    <scope>NUCLEOTIDE SEQUENCE [LARGE SCALE GENOMIC DNA]</scope>
    <source>
        <strain evidence="2">ATCC 51133 / DSM 6946 / 5175</strain>
    </source>
</reference>